<gene>
    <name evidence="2" type="ORF">P245_24425</name>
</gene>
<dbReference type="RefSeq" id="WP_034382954.1">
    <property type="nucleotide sequence ID" value="NZ_AWTN01000129.1"/>
</dbReference>
<feature type="domain" description="KfrB" evidence="1">
    <location>
        <begin position="82"/>
        <end position="135"/>
    </location>
</feature>
<name>A0A0E3BA24_9BURK</name>
<proteinExistence type="predicted"/>
<feature type="non-terminal residue" evidence="2">
    <location>
        <position position="152"/>
    </location>
</feature>
<dbReference type="AlphaFoldDB" id="A0A0E3BA24"/>
<evidence type="ECO:0000313" key="2">
    <source>
        <dbReference type="EMBL" id="KGG84422.1"/>
    </source>
</evidence>
<dbReference type="Pfam" id="PF18790">
    <property type="entry name" value="KfrB"/>
    <property type="match status" value="1"/>
</dbReference>
<dbReference type="EMBL" id="AWTN01000129">
    <property type="protein sequence ID" value="KGG84422.1"/>
    <property type="molecule type" value="Genomic_DNA"/>
</dbReference>
<reference evidence="2 3" key="1">
    <citation type="submission" date="2013-09" db="EMBL/GenBank/DDBJ databases">
        <title>High correlation between genotypes and phenotypes of environmental bacteria Comamonas testosteroni strains.</title>
        <authorList>
            <person name="Liu L."/>
            <person name="Zhu W."/>
            <person name="Xia X."/>
            <person name="Xu B."/>
            <person name="Luo M."/>
            <person name="Wang G."/>
        </authorList>
    </citation>
    <scope>NUCLEOTIDE SEQUENCE [LARGE SCALE GENOMIC DNA]</scope>
    <source>
        <strain evidence="2 3">JL14</strain>
    </source>
</reference>
<sequence>MKNQVNQIRNIGEAGVIAKPEGSVKISVLNNSRQIDVVVAGAGKDGKPGWMTMKVLPESGLPKGINYLDEAINPAKNMRTQKYGGQVLHVDQAHVYQFGPKGLVKHDKNIFSAGLQGKEPIVGKCYEVNYVGGQGMSFSEDDCTRQRGLKAV</sequence>
<protein>
    <submittedName>
        <fullName evidence="2">Conjugal transfer protein TraB</fullName>
    </submittedName>
</protein>
<evidence type="ECO:0000259" key="1">
    <source>
        <dbReference type="Pfam" id="PF18790"/>
    </source>
</evidence>
<accession>A0A0E3BA24</accession>
<evidence type="ECO:0000313" key="3">
    <source>
        <dbReference type="Proteomes" id="UP000029567"/>
    </source>
</evidence>
<comment type="caution">
    <text evidence="2">The sequence shown here is derived from an EMBL/GenBank/DDBJ whole genome shotgun (WGS) entry which is preliminary data.</text>
</comment>
<dbReference type="InterPro" id="IPR040782">
    <property type="entry name" value="KfrB"/>
</dbReference>
<dbReference type="Proteomes" id="UP000029567">
    <property type="component" value="Unassembled WGS sequence"/>
</dbReference>
<organism evidence="2 3">
    <name type="scientific">Comamonas thiooxydans</name>
    <dbReference type="NCBI Taxonomy" id="363952"/>
    <lineage>
        <taxon>Bacteria</taxon>
        <taxon>Pseudomonadati</taxon>
        <taxon>Pseudomonadota</taxon>
        <taxon>Betaproteobacteria</taxon>
        <taxon>Burkholderiales</taxon>
        <taxon>Comamonadaceae</taxon>
        <taxon>Comamonas</taxon>
    </lineage>
</organism>